<feature type="coiled-coil region" evidence="1">
    <location>
        <begin position="154"/>
        <end position="289"/>
    </location>
</feature>
<dbReference type="AlphaFoldDB" id="A0A1B9H3H9"/>
<feature type="region of interest" description="Disordered" evidence="2">
    <location>
        <begin position="347"/>
        <end position="368"/>
    </location>
</feature>
<evidence type="ECO:0000256" key="2">
    <source>
        <dbReference type="SAM" id="MobiDB-lite"/>
    </source>
</evidence>
<reference evidence="4" key="2">
    <citation type="submission" date="2013-12" db="EMBL/GenBank/DDBJ databases">
        <title>Evolution of pathogenesis and genome organization in the Tremellales.</title>
        <authorList>
            <person name="Cuomo C."/>
            <person name="Litvintseva A."/>
            <person name="Heitman J."/>
            <person name="Chen Y."/>
            <person name="Sun S."/>
            <person name="Springer D."/>
            <person name="Dromer F."/>
            <person name="Young S."/>
            <person name="Zeng Q."/>
            <person name="Chapman S."/>
            <person name="Gujja S."/>
            <person name="Saif S."/>
            <person name="Birren B."/>
        </authorList>
    </citation>
    <scope>NUCLEOTIDE SEQUENCE [LARGE SCALE GENOMIC DNA]</scope>
    <source>
        <strain evidence="4">BCC8398</strain>
    </source>
</reference>
<keyword evidence="4" id="KW-1185">Reference proteome</keyword>
<feature type="region of interest" description="Disordered" evidence="2">
    <location>
        <begin position="1"/>
        <end position="70"/>
    </location>
</feature>
<feature type="compositionally biased region" description="Low complexity" evidence="2">
    <location>
        <begin position="439"/>
        <end position="448"/>
    </location>
</feature>
<accession>A0A1B9H3H9</accession>
<dbReference type="Proteomes" id="UP000092666">
    <property type="component" value="Unassembled WGS sequence"/>
</dbReference>
<evidence type="ECO:0000256" key="1">
    <source>
        <dbReference type="SAM" id="Coils"/>
    </source>
</evidence>
<evidence type="ECO:0000313" key="3">
    <source>
        <dbReference type="EMBL" id="OCF37833.1"/>
    </source>
</evidence>
<keyword evidence="1" id="KW-0175">Coiled coil</keyword>
<evidence type="ECO:0000313" key="4">
    <source>
        <dbReference type="Proteomes" id="UP000092666"/>
    </source>
</evidence>
<feature type="coiled-coil region" evidence="1">
    <location>
        <begin position="88"/>
        <end position="129"/>
    </location>
</feature>
<sequence length="638" mass="72269">MFAEDESEGEGSSARRRTGSVGSDRGLSRCDSEADGKEEDQNDDESDIEFIGQSFSTSSPAGWQKQLEEADRKLDQITNRHKILGSLHSKLLVDKHEMETQMETLREENTNVKKELRTAQHQVKDLGRQIVETREMHREGLESVEERTEERMRTLCEEALKRALEEEKETLEKKYREEIDDLNREKGQLKERLAGTERDHQSEIEMKLLDAKKTSSHRQQMAEEINRLRQQKSALERRARVAQASMDTNSLKNERLKRELDLTKRNSGAEKKRIKRLEEEIEARKLSEECSVICFELFRRQLNKVSTAIPGVPTIPDPIANLGFSGDAAQNRARLAKLKRALQDAYAIDPPSRLTPPPTSMAPTSSSGHITEVQGVAPTIDTTSANTLCDSEAVADGMPPNPAHFDADEDRDDTNIIPKRNERANHDNAWFPSDRTRSRASTASSASAQETGRDRQGNKTQSATGTDMRSSSKFQSFPADVRESVRRIFDHHPYLRPPPLRMTSKGIAIVYERLRDDGKRVWDDIIKSIPERGMCAAWVRQIERDKRWDFKPMNRVGAEDLEGAETGTAAVTNTIASASTSPKSELVLDHSIARWSCLYHLLITEARKQSPDHEVLAALISAESKNYKKLFPPGWKYL</sequence>
<gene>
    <name evidence="3" type="ORF">I316_00057</name>
</gene>
<dbReference type="EMBL" id="KI669492">
    <property type="protein sequence ID" value="OCF37833.1"/>
    <property type="molecule type" value="Genomic_DNA"/>
</dbReference>
<organism evidence="3 4">
    <name type="scientific">Kwoniella heveanensis BCC8398</name>
    <dbReference type="NCBI Taxonomy" id="1296120"/>
    <lineage>
        <taxon>Eukaryota</taxon>
        <taxon>Fungi</taxon>
        <taxon>Dikarya</taxon>
        <taxon>Basidiomycota</taxon>
        <taxon>Agaricomycotina</taxon>
        <taxon>Tremellomycetes</taxon>
        <taxon>Tremellales</taxon>
        <taxon>Cryptococcaceae</taxon>
        <taxon>Kwoniella</taxon>
    </lineage>
</organism>
<feature type="compositionally biased region" description="Basic and acidic residues" evidence="2">
    <location>
        <begin position="26"/>
        <end position="35"/>
    </location>
</feature>
<feature type="region of interest" description="Disordered" evidence="2">
    <location>
        <begin position="392"/>
        <end position="477"/>
    </location>
</feature>
<name>A0A1B9H3H9_9TREE</name>
<proteinExistence type="predicted"/>
<feature type="compositionally biased region" description="Polar residues" evidence="2">
    <location>
        <begin position="458"/>
        <end position="475"/>
    </location>
</feature>
<protein>
    <submittedName>
        <fullName evidence="3">Uncharacterized protein</fullName>
    </submittedName>
</protein>
<reference evidence="3 4" key="1">
    <citation type="submission" date="2013-07" db="EMBL/GenBank/DDBJ databases">
        <title>The Genome Sequence of Cryptococcus heveanensis BCC8398.</title>
        <authorList>
            <consortium name="The Broad Institute Genome Sequencing Platform"/>
            <person name="Cuomo C."/>
            <person name="Litvintseva A."/>
            <person name="Chen Y."/>
            <person name="Heitman J."/>
            <person name="Sun S."/>
            <person name="Springer D."/>
            <person name="Dromer F."/>
            <person name="Young S.K."/>
            <person name="Zeng Q."/>
            <person name="Gargeya S."/>
            <person name="Fitzgerald M."/>
            <person name="Abouelleil A."/>
            <person name="Alvarado L."/>
            <person name="Berlin A.M."/>
            <person name="Chapman S.B."/>
            <person name="Dewar J."/>
            <person name="Goldberg J."/>
            <person name="Griggs A."/>
            <person name="Gujja S."/>
            <person name="Hansen M."/>
            <person name="Howarth C."/>
            <person name="Imamovic A."/>
            <person name="Larimer J."/>
            <person name="McCowan C."/>
            <person name="Murphy C."/>
            <person name="Pearson M."/>
            <person name="Priest M."/>
            <person name="Roberts A."/>
            <person name="Saif S."/>
            <person name="Shea T."/>
            <person name="Sykes S."/>
            <person name="Wortman J."/>
            <person name="Nusbaum C."/>
            <person name="Birren B."/>
        </authorList>
    </citation>
    <scope>NUCLEOTIDE SEQUENCE [LARGE SCALE GENOMIC DNA]</scope>
    <source>
        <strain evidence="3 4">BCC8398</strain>
    </source>
</reference>
<feature type="compositionally biased region" description="Acidic residues" evidence="2">
    <location>
        <begin position="36"/>
        <end position="48"/>
    </location>
</feature>